<evidence type="ECO:0000313" key="2">
    <source>
        <dbReference type="EMBL" id="UWX53709.1"/>
    </source>
</evidence>
<accession>A0ABY5Y4X5</accession>
<feature type="domain" description="SnoaL-like" evidence="1">
    <location>
        <begin position="2"/>
        <end position="57"/>
    </location>
</feature>
<dbReference type="RefSeq" id="WP_260571208.1">
    <property type="nucleotide sequence ID" value="NZ_CP104205.1"/>
</dbReference>
<protein>
    <recommendedName>
        <fullName evidence="1">SnoaL-like domain-containing protein</fullName>
    </recommendedName>
</protein>
<evidence type="ECO:0000259" key="1">
    <source>
        <dbReference type="Pfam" id="PF12680"/>
    </source>
</evidence>
<dbReference type="InterPro" id="IPR037401">
    <property type="entry name" value="SnoaL-like"/>
</dbReference>
<evidence type="ECO:0000313" key="3">
    <source>
        <dbReference type="Proteomes" id="UP001059209"/>
    </source>
</evidence>
<dbReference type="SUPFAM" id="SSF54427">
    <property type="entry name" value="NTF2-like"/>
    <property type="match status" value="1"/>
</dbReference>
<gene>
    <name evidence="2" type="ORF">NYZ99_11155</name>
</gene>
<proteinExistence type="predicted"/>
<dbReference type="Pfam" id="PF12680">
    <property type="entry name" value="SnoaL_2"/>
    <property type="match status" value="1"/>
</dbReference>
<keyword evidence="3" id="KW-1185">Reference proteome</keyword>
<dbReference type="InterPro" id="IPR032710">
    <property type="entry name" value="NTF2-like_dom_sf"/>
</dbReference>
<dbReference type="Proteomes" id="UP001059209">
    <property type="component" value="Chromosome"/>
</dbReference>
<dbReference type="EMBL" id="CP104205">
    <property type="protein sequence ID" value="UWX53709.1"/>
    <property type="molecule type" value="Genomic_DNA"/>
</dbReference>
<reference evidence="2" key="1">
    <citation type="submission" date="2022-09" db="EMBL/GenBank/DDBJ databases">
        <title>Maribacter litopenaei sp. nov., isolated from the intestinal tract of the Pacific White Shrimp, Litopenaeus vannamei.</title>
        <authorList>
            <person name="Kim S.Y."/>
            <person name="Hwang C.Y."/>
        </authorList>
    </citation>
    <scope>NUCLEOTIDE SEQUENCE</scope>
    <source>
        <strain evidence="2">HL-LV01</strain>
    </source>
</reference>
<dbReference type="Gene3D" id="3.10.450.50">
    <property type="match status" value="1"/>
</dbReference>
<sequence>MRKGYDGFFKSTSDLHCEIKNRMIIGNKVIDEEEVTANGNTFSAVAIYEVENGKIAKVTFVR</sequence>
<name>A0ABY5Y4X5_9FLAO</name>
<organism evidence="2 3">
    <name type="scientific">Maribacter litopenaei</name>
    <dbReference type="NCBI Taxonomy" id="2976127"/>
    <lineage>
        <taxon>Bacteria</taxon>
        <taxon>Pseudomonadati</taxon>
        <taxon>Bacteroidota</taxon>
        <taxon>Flavobacteriia</taxon>
        <taxon>Flavobacteriales</taxon>
        <taxon>Flavobacteriaceae</taxon>
        <taxon>Maribacter</taxon>
    </lineage>
</organism>